<dbReference type="Gene3D" id="1.25.10.10">
    <property type="entry name" value="Leucine-rich Repeat Variant"/>
    <property type="match status" value="1"/>
</dbReference>
<dbReference type="Pfam" id="PF00069">
    <property type="entry name" value="Pkinase"/>
    <property type="match status" value="1"/>
</dbReference>
<evidence type="ECO:0000313" key="4">
    <source>
        <dbReference type="EMBL" id="TRY61045.1"/>
    </source>
</evidence>
<feature type="non-terminal residue" evidence="4">
    <location>
        <position position="921"/>
    </location>
</feature>
<comment type="similarity">
    <text evidence="1">Belongs to the protein kinase superfamily.</text>
</comment>
<feature type="region of interest" description="Disordered" evidence="2">
    <location>
        <begin position="806"/>
        <end position="854"/>
    </location>
</feature>
<dbReference type="PANTHER" id="PTHR12984">
    <property type="entry name" value="SCY1-RELATED S/T PROTEIN KINASE-LIKE"/>
    <property type="match status" value="1"/>
</dbReference>
<sequence>GKSGSRLLENNPILQHFEVNRCYASGGPEGIWKIYEARRKLDGKEASVFVFDKKSVERLHRPKKKDQVTELLKVGLGHLQCYRHPRLLQVLHGPEESADALAFASETVIGSMANILSTAGSSIDDRSNGSGLMGSAGQLSSLGSTGSKEGGSSSNSSAVQQTNSFPGGLTRDSGSSSSPSITGGGSGSGGAMPSITMLRVNYSFIDVEHRYGLSQITDALTFLHVSCRYVHRNICPNSVYVSKTGTWKLAGLEFLEKLGEIDSKEVPCQAWTTKAPKIVQPDLNFVAPETQHKSVCSISSDMFSLGMLMIAVFNGGLSLIQANHSTNNYFKQAGTINEQVKNFLPKIPVGLQESVIRLVNVDTRQRPSTQLLSLMQYFSDPAVQALQFLDVISMKDPSQKAQFFRTTLSEVFPFIPRKLWFQHVWPILEQELRIQEVLAAVLEPVLFMVKECEEIEYSEIILPALSNPKSIQASVTLLEKLPIILEKSTEDDLHELILPLLFHALDTKMSQIQQNGGDVKIVLAVLACISKILNKLDKPAIIDEVLPLLFEVKLHDVNVLVRVLEIYRMMLADKRYGLSVNLLATRVLPLLIPQMVNPTLHYDHFVVVHEVLQEIHQRNKLKLDDAPKLPEWQRLRLLHSSNDVSVPDLYVRRASVVQGIPNSFAGRKNSGGGSSPENNNYLRVSAAFGQRRLSDNVLTAPGGRRLSGVLNSGASSPGSSPGTPIGFPIRRHSSAAFAANRRYSSNALLSPSTAAQLNRQLGGSMPNCASNSACSSRRSSRGSAVSAGNYVIGGYGSSYGGSAHGSAHGSGYASRRSSGGGVGSRRESTSYFVNPCDPHHMGSPTISESPGATGSGAAAATSNLLQSLGSGVRDYVSLEEFFLSKDFANGCQRIVFIFLLIARHLRGDKSAGRGLFGAGGS</sequence>
<dbReference type="InterPro" id="IPR011989">
    <property type="entry name" value="ARM-like"/>
</dbReference>
<dbReference type="AlphaFoldDB" id="A0A553N6H9"/>
<dbReference type="EMBL" id="VCGU01000459">
    <property type="protein sequence ID" value="TRY61045.1"/>
    <property type="molecule type" value="Genomic_DNA"/>
</dbReference>
<protein>
    <recommendedName>
        <fullName evidence="3">Protein kinase domain-containing protein</fullName>
    </recommendedName>
</protein>
<reference evidence="4 5" key="1">
    <citation type="journal article" date="2018" name="Nat. Ecol. Evol.">
        <title>Genomic signatures of mitonuclear coevolution across populations of Tigriopus californicus.</title>
        <authorList>
            <person name="Barreto F.S."/>
            <person name="Watson E.T."/>
            <person name="Lima T.G."/>
            <person name="Willett C.S."/>
            <person name="Edmands S."/>
            <person name="Li W."/>
            <person name="Burton R.S."/>
        </authorList>
    </citation>
    <scope>NUCLEOTIDE SEQUENCE [LARGE SCALE GENOMIC DNA]</scope>
    <source>
        <strain evidence="4 5">San Diego</strain>
    </source>
</reference>
<dbReference type="InterPro" id="IPR000719">
    <property type="entry name" value="Prot_kinase_dom"/>
</dbReference>
<feature type="non-terminal residue" evidence="4">
    <location>
        <position position="1"/>
    </location>
</feature>
<dbReference type="SUPFAM" id="SSF48371">
    <property type="entry name" value="ARM repeat"/>
    <property type="match status" value="1"/>
</dbReference>
<evidence type="ECO:0000259" key="3">
    <source>
        <dbReference type="PROSITE" id="PS50011"/>
    </source>
</evidence>
<dbReference type="InterPro" id="IPR011009">
    <property type="entry name" value="Kinase-like_dom_sf"/>
</dbReference>
<evidence type="ECO:0000256" key="1">
    <source>
        <dbReference type="ARBA" id="ARBA00038349"/>
    </source>
</evidence>
<dbReference type="GO" id="GO:0005524">
    <property type="term" value="F:ATP binding"/>
    <property type="evidence" value="ECO:0007669"/>
    <property type="project" value="InterPro"/>
</dbReference>
<dbReference type="InterPro" id="IPR016024">
    <property type="entry name" value="ARM-type_fold"/>
</dbReference>
<comment type="caution">
    <text evidence="4">The sequence shown here is derived from an EMBL/GenBank/DDBJ whole genome shotgun (WGS) entry which is preliminary data.</text>
</comment>
<evidence type="ECO:0000256" key="2">
    <source>
        <dbReference type="SAM" id="MobiDB-lite"/>
    </source>
</evidence>
<feature type="compositionally biased region" description="Low complexity" evidence="2">
    <location>
        <begin position="806"/>
        <end position="817"/>
    </location>
</feature>
<dbReference type="InterPro" id="IPR051177">
    <property type="entry name" value="CIK-Related_Protein"/>
</dbReference>
<gene>
    <name evidence="4" type="ORF">TCAL_08271</name>
</gene>
<feature type="domain" description="Protein kinase" evidence="3">
    <location>
        <begin position="17"/>
        <end position="378"/>
    </location>
</feature>
<dbReference type="CDD" id="cd14011">
    <property type="entry name" value="PK_SCY1_like"/>
    <property type="match status" value="1"/>
</dbReference>
<dbReference type="Gene3D" id="3.30.200.20">
    <property type="entry name" value="Phosphorylase Kinase, domain 1"/>
    <property type="match status" value="1"/>
</dbReference>
<proteinExistence type="inferred from homology"/>
<accession>A0A553N6H9</accession>
<dbReference type="Gene3D" id="1.10.510.10">
    <property type="entry name" value="Transferase(Phosphotransferase) domain 1"/>
    <property type="match status" value="1"/>
</dbReference>
<organism evidence="4 5">
    <name type="scientific">Tigriopus californicus</name>
    <name type="common">Marine copepod</name>
    <dbReference type="NCBI Taxonomy" id="6832"/>
    <lineage>
        <taxon>Eukaryota</taxon>
        <taxon>Metazoa</taxon>
        <taxon>Ecdysozoa</taxon>
        <taxon>Arthropoda</taxon>
        <taxon>Crustacea</taxon>
        <taxon>Multicrustacea</taxon>
        <taxon>Hexanauplia</taxon>
        <taxon>Copepoda</taxon>
        <taxon>Harpacticoida</taxon>
        <taxon>Harpacticidae</taxon>
        <taxon>Tigriopus</taxon>
    </lineage>
</organism>
<dbReference type="SUPFAM" id="SSF56112">
    <property type="entry name" value="Protein kinase-like (PK-like)"/>
    <property type="match status" value="1"/>
</dbReference>
<keyword evidence="5" id="KW-1185">Reference proteome</keyword>
<evidence type="ECO:0000313" key="5">
    <source>
        <dbReference type="Proteomes" id="UP000318571"/>
    </source>
</evidence>
<name>A0A553N6H9_TIGCA</name>
<dbReference type="PROSITE" id="PS50011">
    <property type="entry name" value="PROTEIN_KINASE_DOM"/>
    <property type="match status" value="1"/>
</dbReference>
<feature type="region of interest" description="Disordered" evidence="2">
    <location>
        <begin position="127"/>
        <end position="189"/>
    </location>
</feature>
<dbReference type="OMA" id="MPKMTQP"/>
<dbReference type="GO" id="GO:0004672">
    <property type="term" value="F:protein kinase activity"/>
    <property type="evidence" value="ECO:0007669"/>
    <property type="project" value="InterPro"/>
</dbReference>
<dbReference type="Proteomes" id="UP000318571">
    <property type="component" value="Chromosome 8"/>
</dbReference>
<feature type="compositionally biased region" description="Low complexity" evidence="2">
    <location>
        <begin position="140"/>
        <end position="157"/>
    </location>
</feature>
<dbReference type="PANTHER" id="PTHR12984:SF16">
    <property type="entry name" value="BLACK MATCH, ISOFORM H"/>
    <property type="match status" value="1"/>
</dbReference>